<proteinExistence type="predicted"/>
<evidence type="ECO:0000313" key="1">
    <source>
        <dbReference type="EMBL" id="TKR65041.1"/>
    </source>
</evidence>
<dbReference type="AlphaFoldDB" id="A0A4U5M7X8"/>
<keyword evidence="2" id="KW-1185">Reference proteome</keyword>
<dbReference type="EMBL" id="AZBU02000009">
    <property type="protein sequence ID" value="TKR65041.1"/>
    <property type="molecule type" value="Genomic_DNA"/>
</dbReference>
<gene>
    <name evidence="1" type="ORF">L596_025505</name>
</gene>
<dbReference type="Proteomes" id="UP000298663">
    <property type="component" value="Unassembled WGS sequence"/>
</dbReference>
<reference evidence="1 2" key="1">
    <citation type="journal article" date="2015" name="Genome Biol.">
        <title>Comparative genomics of Steinernema reveals deeply conserved gene regulatory networks.</title>
        <authorList>
            <person name="Dillman A.R."/>
            <person name="Macchietto M."/>
            <person name="Porter C.F."/>
            <person name="Rogers A."/>
            <person name="Williams B."/>
            <person name="Antoshechkin I."/>
            <person name="Lee M.M."/>
            <person name="Goodwin Z."/>
            <person name="Lu X."/>
            <person name="Lewis E.E."/>
            <person name="Goodrich-Blair H."/>
            <person name="Stock S.P."/>
            <person name="Adams B.J."/>
            <person name="Sternberg P.W."/>
            <person name="Mortazavi A."/>
        </authorList>
    </citation>
    <scope>NUCLEOTIDE SEQUENCE [LARGE SCALE GENOMIC DNA]</scope>
    <source>
        <strain evidence="1 2">ALL</strain>
    </source>
</reference>
<accession>A0A4U5M7X8</accession>
<name>A0A4U5M7X8_STECR</name>
<organism evidence="1 2">
    <name type="scientific">Steinernema carpocapsae</name>
    <name type="common">Entomopathogenic nematode</name>
    <dbReference type="NCBI Taxonomy" id="34508"/>
    <lineage>
        <taxon>Eukaryota</taxon>
        <taxon>Metazoa</taxon>
        <taxon>Ecdysozoa</taxon>
        <taxon>Nematoda</taxon>
        <taxon>Chromadorea</taxon>
        <taxon>Rhabditida</taxon>
        <taxon>Tylenchina</taxon>
        <taxon>Panagrolaimomorpha</taxon>
        <taxon>Strongyloidoidea</taxon>
        <taxon>Steinernematidae</taxon>
        <taxon>Steinernema</taxon>
    </lineage>
</organism>
<sequence length="181" mass="20637">MLDKTQLCLFTCKKPQKEILVPRKRSQNAKNNTKFFSECDRSTLKTNEARRDFLRTPLRRLFGSLQTLEQRPHIRGGPKKTKIRQGRRHDWKLQNEVISSSLITNDRSVSLTDNAKSAGRSRRLLFGPPCSAPTASRPGTCPVFGQYREVRPGTLPLRESREALGNCFPPGRFQLVGEYGH</sequence>
<reference evidence="1 2" key="2">
    <citation type="journal article" date="2019" name="G3 (Bethesda)">
        <title>Hybrid Assembly of the Genome of the Entomopathogenic Nematode Steinernema carpocapsae Identifies the X-Chromosome.</title>
        <authorList>
            <person name="Serra L."/>
            <person name="Macchietto M."/>
            <person name="Macias-Munoz A."/>
            <person name="McGill C.J."/>
            <person name="Rodriguez I.M."/>
            <person name="Rodriguez B."/>
            <person name="Murad R."/>
            <person name="Mortazavi A."/>
        </authorList>
    </citation>
    <scope>NUCLEOTIDE SEQUENCE [LARGE SCALE GENOMIC DNA]</scope>
    <source>
        <strain evidence="1 2">ALL</strain>
    </source>
</reference>
<evidence type="ECO:0000313" key="2">
    <source>
        <dbReference type="Proteomes" id="UP000298663"/>
    </source>
</evidence>
<protein>
    <submittedName>
        <fullName evidence="1">Uncharacterized protein</fullName>
    </submittedName>
</protein>
<comment type="caution">
    <text evidence="1">The sequence shown here is derived from an EMBL/GenBank/DDBJ whole genome shotgun (WGS) entry which is preliminary data.</text>
</comment>